<organism evidence="2 3">
    <name type="scientific">Mugilogobius chulae</name>
    <name type="common">yellowstripe goby</name>
    <dbReference type="NCBI Taxonomy" id="88201"/>
    <lineage>
        <taxon>Eukaryota</taxon>
        <taxon>Metazoa</taxon>
        <taxon>Chordata</taxon>
        <taxon>Craniata</taxon>
        <taxon>Vertebrata</taxon>
        <taxon>Euteleostomi</taxon>
        <taxon>Actinopterygii</taxon>
        <taxon>Neopterygii</taxon>
        <taxon>Teleostei</taxon>
        <taxon>Neoteleostei</taxon>
        <taxon>Acanthomorphata</taxon>
        <taxon>Gobiaria</taxon>
        <taxon>Gobiiformes</taxon>
        <taxon>Gobioidei</taxon>
        <taxon>Gobiidae</taxon>
        <taxon>Gobionellinae</taxon>
        <taxon>Mugilogobius</taxon>
    </lineage>
</organism>
<sequence length="187" mass="21512">MASGPGRRLLPVAMVSSLVLFASLWRQRQERRAPLLSWQQTCKLLLLLLLLSVNRAVFCLPLLPLLLLHRDKIRNRGRTPRHGRQRDRNAVGVVSILIRFTVKAEPVPEESPSRFNGPLDHYHGLIRDGTLREDEHQRAVLQTLDQLHKKLRGYSNTPTSIFSKFFTKPKPPKVTTSTVMWAQGKRW</sequence>
<keyword evidence="1" id="KW-0472">Membrane</keyword>
<proteinExistence type="predicted"/>
<protein>
    <submittedName>
        <fullName evidence="2">Uncharacterized protein</fullName>
    </submittedName>
</protein>
<evidence type="ECO:0000313" key="3">
    <source>
        <dbReference type="Proteomes" id="UP001460270"/>
    </source>
</evidence>
<feature type="transmembrane region" description="Helical" evidence="1">
    <location>
        <begin position="45"/>
        <end position="68"/>
    </location>
</feature>
<reference evidence="3" key="1">
    <citation type="submission" date="2024-04" db="EMBL/GenBank/DDBJ databases">
        <title>Salinicola lusitanus LLJ914,a marine bacterium isolated from the Okinawa Trough.</title>
        <authorList>
            <person name="Li J."/>
        </authorList>
    </citation>
    <scope>NUCLEOTIDE SEQUENCE [LARGE SCALE GENOMIC DNA]</scope>
</reference>
<feature type="transmembrane region" description="Helical" evidence="1">
    <location>
        <begin position="9"/>
        <end position="25"/>
    </location>
</feature>
<accession>A0AAW0PXK1</accession>
<keyword evidence="3" id="KW-1185">Reference proteome</keyword>
<dbReference type="AlphaFoldDB" id="A0AAW0PXK1"/>
<keyword evidence="1" id="KW-0812">Transmembrane</keyword>
<dbReference type="Proteomes" id="UP001460270">
    <property type="component" value="Unassembled WGS sequence"/>
</dbReference>
<gene>
    <name evidence="2" type="ORF">WMY93_003729</name>
</gene>
<name>A0AAW0PXK1_9GOBI</name>
<evidence type="ECO:0000313" key="2">
    <source>
        <dbReference type="EMBL" id="KAK7940403.1"/>
    </source>
</evidence>
<keyword evidence="1" id="KW-1133">Transmembrane helix</keyword>
<dbReference type="EMBL" id="JBBPFD010000002">
    <property type="protein sequence ID" value="KAK7940403.1"/>
    <property type="molecule type" value="Genomic_DNA"/>
</dbReference>
<comment type="caution">
    <text evidence="2">The sequence shown here is derived from an EMBL/GenBank/DDBJ whole genome shotgun (WGS) entry which is preliminary data.</text>
</comment>
<evidence type="ECO:0000256" key="1">
    <source>
        <dbReference type="SAM" id="Phobius"/>
    </source>
</evidence>